<gene>
    <name evidence="1" type="ORF">P4H66_06960</name>
</gene>
<accession>A0ABU6GIN4</accession>
<evidence type="ECO:0000313" key="2">
    <source>
        <dbReference type="Proteomes" id="UP001344632"/>
    </source>
</evidence>
<evidence type="ECO:0000313" key="1">
    <source>
        <dbReference type="EMBL" id="MEC0239597.1"/>
    </source>
</evidence>
<organism evidence="1 2">
    <name type="scientific">Paenibacillus dokdonensis</name>
    <dbReference type="NCBI Taxonomy" id="2567944"/>
    <lineage>
        <taxon>Bacteria</taxon>
        <taxon>Bacillati</taxon>
        <taxon>Bacillota</taxon>
        <taxon>Bacilli</taxon>
        <taxon>Bacillales</taxon>
        <taxon>Paenibacillaceae</taxon>
        <taxon>Paenibacillus</taxon>
    </lineage>
</organism>
<name>A0ABU6GIN4_9BACL</name>
<proteinExistence type="predicted"/>
<protein>
    <submittedName>
        <fullName evidence="1">Uncharacterized protein</fullName>
    </submittedName>
</protein>
<dbReference type="RefSeq" id="WP_326086814.1">
    <property type="nucleotide sequence ID" value="NZ_JARLKZ010000005.1"/>
</dbReference>
<comment type="caution">
    <text evidence="1">The sequence shown here is derived from an EMBL/GenBank/DDBJ whole genome shotgun (WGS) entry which is preliminary data.</text>
</comment>
<dbReference type="Proteomes" id="UP001344632">
    <property type="component" value="Unassembled WGS sequence"/>
</dbReference>
<dbReference type="EMBL" id="JARLKZ010000005">
    <property type="protein sequence ID" value="MEC0239597.1"/>
    <property type="molecule type" value="Genomic_DNA"/>
</dbReference>
<reference evidence="1 2" key="1">
    <citation type="submission" date="2023-03" db="EMBL/GenBank/DDBJ databases">
        <title>Bacillus Genome Sequencing.</title>
        <authorList>
            <person name="Dunlap C."/>
        </authorList>
    </citation>
    <scope>NUCLEOTIDE SEQUENCE [LARGE SCALE GENOMIC DNA]</scope>
    <source>
        <strain evidence="1 2">BD-525</strain>
    </source>
</reference>
<keyword evidence="2" id="KW-1185">Reference proteome</keyword>
<sequence>MYLPSFSLEGKTVLVSRTTADLEQTANIIKDLVDSGMSIYGF</sequence>